<dbReference type="InterPro" id="IPR036249">
    <property type="entry name" value="Thioredoxin-like_sf"/>
</dbReference>
<name>A4BNX9_9GAMM</name>
<dbReference type="AlphaFoldDB" id="A4BNX9"/>
<keyword evidence="5 7" id="KW-1015">Disulfide bond</keyword>
<dbReference type="InterPro" id="IPR023205">
    <property type="entry name" value="DsbA/DsbL"/>
</dbReference>
<comment type="subcellular location">
    <subcellularLocation>
        <location evidence="1 7">Periplasm</location>
    </subcellularLocation>
</comment>
<dbReference type="Proteomes" id="UP000003374">
    <property type="component" value="Unassembled WGS sequence"/>
</dbReference>
<sequence length="210" mass="23515">MRAFALAMLTLALTAGCAFAQDYQAGKQYHRVEPPQPTATEDRIELVEFFSYGCSHCFEFAPKLHSWLEQAGKGVELVRVPVTFGRSSWALLAKAYYAEKALNVVDQIHEPLFEAIHVDGRRFADEQALAEFFAQHGVDRQAVLDAFDSFAVDVDLRRAERMVRAYKVRATPSLAVAGKYLVDPGETGGQQGMLDVVDFLIDKERSLLKR</sequence>
<keyword evidence="4 7" id="KW-0574">Periplasm</keyword>
<comment type="caution">
    <text evidence="11">The sequence shown here is derived from an EMBL/GenBank/DDBJ whole genome shotgun (WGS) entry which is preliminary data.</text>
</comment>
<keyword evidence="12" id="KW-1185">Reference proteome</keyword>
<dbReference type="eggNOG" id="COG1651">
    <property type="taxonomic scope" value="Bacteria"/>
</dbReference>
<evidence type="ECO:0000259" key="10">
    <source>
        <dbReference type="PROSITE" id="PS51352"/>
    </source>
</evidence>
<evidence type="ECO:0000256" key="3">
    <source>
        <dbReference type="ARBA" id="ARBA00022729"/>
    </source>
</evidence>
<comment type="similarity">
    <text evidence="2">Belongs to the thioredoxin family. DsbA subfamily.</text>
</comment>
<keyword evidence="6" id="KW-0676">Redox-active center</keyword>
<dbReference type="GO" id="GO:0016491">
    <property type="term" value="F:oxidoreductase activity"/>
    <property type="evidence" value="ECO:0007669"/>
    <property type="project" value="InterPro"/>
</dbReference>
<reference evidence="11 12" key="1">
    <citation type="submission" date="2006-02" db="EMBL/GenBank/DDBJ databases">
        <authorList>
            <person name="Waterbury J."/>
            <person name="Ferriera S."/>
            <person name="Johnson J."/>
            <person name="Kravitz S."/>
            <person name="Halpern A."/>
            <person name="Remington K."/>
            <person name="Beeson K."/>
            <person name="Tran B."/>
            <person name="Rogers Y.-H."/>
            <person name="Friedman R."/>
            <person name="Venter J.C."/>
        </authorList>
    </citation>
    <scope>NUCLEOTIDE SEQUENCE [LARGE SCALE GENOMIC DNA]</scope>
    <source>
        <strain evidence="11 12">Nb-231</strain>
    </source>
</reference>
<organism evidence="11 12">
    <name type="scientific">Nitrococcus mobilis Nb-231</name>
    <dbReference type="NCBI Taxonomy" id="314278"/>
    <lineage>
        <taxon>Bacteria</taxon>
        <taxon>Pseudomonadati</taxon>
        <taxon>Pseudomonadota</taxon>
        <taxon>Gammaproteobacteria</taxon>
        <taxon>Chromatiales</taxon>
        <taxon>Ectothiorhodospiraceae</taxon>
        <taxon>Nitrococcus</taxon>
    </lineage>
</organism>
<dbReference type="EMBL" id="AAOF01000002">
    <property type="protein sequence ID" value="EAR22928.1"/>
    <property type="molecule type" value="Genomic_DNA"/>
</dbReference>
<proteinExistence type="inferred from homology"/>
<evidence type="ECO:0000313" key="12">
    <source>
        <dbReference type="Proteomes" id="UP000003374"/>
    </source>
</evidence>
<dbReference type="InterPro" id="IPR013766">
    <property type="entry name" value="Thioredoxin_domain"/>
</dbReference>
<dbReference type="SUPFAM" id="SSF52833">
    <property type="entry name" value="Thioredoxin-like"/>
    <property type="match status" value="1"/>
</dbReference>
<gene>
    <name evidence="11" type="ORF">NB231_10758</name>
</gene>
<dbReference type="STRING" id="314278.NB231_10758"/>
<feature type="domain" description="Thioredoxin" evidence="10">
    <location>
        <begin position="9"/>
        <end position="138"/>
    </location>
</feature>
<feature type="disulfide bond" description="Redox-active" evidence="8">
    <location>
        <begin position="54"/>
        <end position="57"/>
    </location>
</feature>
<dbReference type="PIRSF" id="PIRSF001488">
    <property type="entry name" value="Tdi_protein"/>
    <property type="match status" value="1"/>
</dbReference>
<dbReference type="InterPro" id="IPR001853">
    <property type="entry name" value="DSBA-like_thioredoxin_dom"/>
</dbReference>
<feature type="signal peptide" evidence="9">
    <location>
        <begin position="1"/>
        <end position="20"/>
    </location>
</feature>
<protein>
    <recommendedName>
        <fullName evidence="7">Thiol:disulfide interchange protein</fullName>
    </recommendedName>
</protein>
<evidence type="ECO:0000313" key="11">
    <source>
        <dbReference type="EMBL" id="EAR22928.1"/>
    </source>
</evidence>
<evidence type="ECO:0000256" key="4">
    <source>
        <dbReference type="ARBA" id="ARBA00022764"/>
    </source>
</evidence>
<dbReference type="OrthoDB" id="9784896at2"/>
<dbReference type="PROSITE" id="PS51257">
    <property type="entry name" value="PROKAR_LIPOPROTEIN"/>
    <property type="match status" value="1"/>
</dbReference>
<dbReference type="RefSeq" id="WP_005002421.1">
    <property type="nucleotide sequence ID" value="NZ_CH672427.1"/>
</dbReference>
<evidence type="ECO:0000256" key="8">
    <source>
        <dbReference type="PIRSR" id="PIRSR001488-1"/>
    </source>
</evidence>
<evidence type="ECO:0000256" key="9">
    <source>
        <dbReference type="SAM" id="SignalP"/>
    </source>
</evidence>
<dbReference type="PROSITE" id="PS51352">
    <property type="entry name" value="THIOREDOXIN_2"/>
    <property type="match status" value="1"/>
</dbReference>
<dbReference type="Gene3D" id="3.40.30.10">
    <property type="entry name" value="Glutaredoxin"/>
    <property type="match status" value="1"/>
</dbReference>
<evidence type="ECO:0000256" key="6">
    <source>
        <dbReference type="ARBA" id="ARBA00023284"/>
    </source>
</evidence>
<dbReference type="InterPro" id="IPR050824">
    <property type="entry name" value="Thiol_disulfide_DsbA"/>
</dbReference>
<evidence type="ECO:0000256" key="1">
    <source>
        <dbReference type="ARBA" id="ARBA00004418"/>
    </source>
</evidence>
<dbReference type="HOGENOM" id="CLU_088255_1_0_6"/>
<evidence type="ECO:0000256" key="5">
    <source>
        <dbReference type="ARBA" id="ARBA00023157"/>
    </source>
</evidence>
<accession>A4BNX9</accession>
<evidence type="ECO:0000256" key="2">
    <source>
        <dbReference type="ARBA" id="ARBA00005791"/>
    </source>
</evidence>
<feature type="chain" id="PRO_5002666782" description="Thiol:disulfide interchange protein" evidence="9">
    <location>
        <begin position="21"/>
        <end position="210"/>
    </location>
</feature>
<dbReference type="CDD" id="cd03019">
    <property type="entry name" value="DsbA_DsbA"/>
    <property type="match status" value="1"/>
</dbReference>
<dbReference type="PANTHER" id="PTHR35891:SF3">
    <property type="entry name" value="THIOL:DISULFIDE INTERCHANGE PROTEIN DSBL"/>
    <property type="match status" value="1"/>
</dbReference>
<keyword evidence="3 9" id="KW-0732">Signal</keyword>
<dbReference type="PANTHER" id="PTHR35891">
    <property type="entry name" value="THIOL:DISULFIDE INTERCHANGE PROTEIN DSBA"/>
    <property type="match status" value="1"/>
</dbReference>
<dbReference type="GO" id="GO:0042597">
    <property type="term" value="C:periplasmic space"/>
    <property type="evidence" value="ECO:0007669"/>
    <property type="project" value="UniProtKB-SubCell"/>
</dbReference>
<evidence type="ECO:0000256" key="7">
    <source>
        <dbReference type="PIRNR" id="PIRNR001488"/>
    </source>
</evidence>
<dbReference type="Pfam" id="PF01323">
    <property type="entry name" value="DSBA"/>
    <property type="match status" value="1"/>
</dbReference>